<dbReference type="Gene3D" id="1.20.1600.10">
    <property type="entry name" value="Outer membrane efflux proteins (OEP)"/>
    <property type="match status" value="1"/>
</dbReference>
<dbReference type="PANTHER" id="PTHR30203:SF32">
    <property type="entry name" value="CATION EFFLUX SYSTEM PROTEIN CUSC"/>
    <property type="match status" value="1"/>
</dbReference>
<accession>A0A2Z6IAR6</accession>
<organism evidence="5 6">
    <name type="scientific">Sutterella megalosphaeroides</name>
    <dbReference type="NCBI Taxonomy" id="2494234"/>
    <lineage>
        <taxon>Bacteria</taxon>
        <taxon>Pseudomonadati</taxon>
        <taxon>Pseudomonadota</taxon>
        <taxon>Betaproteobacteria</taxon>
        <taxon>Burkholderiales</taxon>
        <taxon>Sutterellaceae</taxon>
        <taxon>Sutterella</taxon>
    </lineage>
</organism>
<evidence type="ECO:0000256" key="4">
    <source>
        <dbReference type="SAM" id="MobiDB-lite"/>
    </source>
</evidence>
<keyword evidence="2" id="KW-0564">Palmitate</keyword>
<dbReference type="InterPro" id="IPR010131">
    <property type="entry name" value="MdtP/NodT-like"/>
</dbReference>
<dbReference type="GO" id="GO:0015562">
    <property type="term" value="F:efflux transmembrane transporter activity"/>
    <property type="evidence" value="ECO:0007669"/>
    <property type="project" value="InterPro"/>
</dbReference>
<protein>
    <submittedName>
        <fullName evidence="5">Multidrug efflux system outer membrane protein</fullName>
    </submittedName>
</protein>
<dbReference type="EMBL" id="AP018786">
    <property type="protein sequence ID" value="BBF22178.1"/>
    <property type="molecule type" value="Genomic_DNA"/>
</dbReference>
<dbReference type="Gene3D" id="2.20.200.10">
    <property type="entry name" value="Outer membrane efflux proteins (OEP)"/>
    <property type="match status" value="1"/>
</dbReference>
<comment type="similarity">
    <text evidence="1 2">Belongs to the outer membrane factor (OMF) (TC 1.B.17) family.</text>
</comment>
<dbReference type="AlphaFoldDB" id="A0A2Z6IAR6"/>
<gene>
    <name evidence="5" type="ORF">SUTMEG_00690</name>
</gene>
<evidence type="ECO:0000256" key="3">
    <source>
        <dbReference type="SAM" id="Coils"/>
    </source>
</evidence>
<dbReference type="GO" id="GO:0005886">
    <property type="term" value="C:plasma membrane"/>
    <property type="evidence" value="ECO:0007669"/>
    <property type="project" value="UniProtKB-SubCell"/>
</dbReference>
<evidence type="ECO:0000313" key="6">
    <source>
        <dbReference type="Proteomes" id="UP000271003"/>
    </source>
</evidence>
<feature type="region of interest" description="Disordered" evidence="4">
    <location>
        <begin position="483"/>
        <end position="502"/>
    </location>
</feature>
<dbReference type="SUPFAM" id="SSF56954">
    <property type="entry name" value="Outer membrane efflux proteins (OEP)"/>
    <property type="match status" value="1"/>
</dbReference>
<feature type="coiled-coil region" evidence="3">
    <location>
        <begin position="240"/>
        <end position="267"/>
    </location>
</feature>
<dbReference type="Pfam" id="PF02321">
    <property type="entry name" value="OEP"/>
    <property type="match status" value="2"/>
</dbReference>
<dbReference type="PANTHER" id="PTHR30203">
    <property type="entry name" value="OUTER MEMBRANE CATION EFFLUX PROTEIN"/>
    <property type="match status" value="1"/>
</dbReference>
<dbReference type="KEGG" id="sutt:SUTMEG_00690"/>
<dbReference type="InterPro" id="IPR003423">
    <property type="entry name" value="OMP_efflux"/>
</dbReference>
<keyword evidence="3" id="KW-0175">Coiled coil</keyword>
<dbReference type="Proteomes" id="UP000271003">
    <property type="component" value="Chromosome"/>
</dbReference>
<keyword evidence="6" id="KW-1185">Reference proteome</keyword>
<keyword evidence="2" id="KW-0472">Membrane</keyword>
<reference evidence="5 6" key="1">
    <citation type="journal article" date="2018" name="Int. J. Syst. Evol. Microbiol.">
        <title>Mesosutterella multiformis gen. nov., sp. nov., a member of the family Sutterellaceae and Sutterella megalosphaeroides sp. nov., isolated from human faeces.</title>
        <authorList>
            <person name="Sakamoto M."/>
            <person name="Ikeyama N."/>
            <person name="Kunihiro T."/>
            <person name="Iino T."/>
            <person name="Yuki M."/>
            <person name="Ohkuma M."/>
        </authorList>
    </citation>
    <scope>NUCLEOTIDE SEQUENCE [LARGE SCALE GENOMIC DNA]</scope>
    <source>
        <strain evidence="5 6">6FBBBH3</strain>
    </source>
</reference>
<name>A0A2Z6IAR6_9BURK</name>
<evidence type="ECO:0000256" key="1">
    <source>
        <dbReference type="ARBA" id="ARBA00007613"/>
    </source>
</evidence>
<proteinExistence type="inferred from homology"/>
<keyword evidence="2" id="KW-0812">Transmembrane</keyword>
<keyword evidence="2" id="KW-1134">Transmembrane beta strand</keyword>
<evidence type="ECO:0000256" key="2">
    <source>
        <dbReference type="RuleBase" id="RU362097"/>
    </source>
</evidence>
<dbReference type="NCBIfam" id="TIGR01845">
    <property type="entry name" value="outer_NodT"/>
    <property type="match status" value="1"/>
</dbReference>
<keyword evidence="2" id="KW-0449">Lipoprotein</keyword>
<sequence>MHNAGVETAADASGGLIRIYSDTMTTTRLVLPALAALLAAGCAVTPPDTDKLARDVTPSAWSAGVETGEIESFRDFWTRWNDPVLVALIERAQAANTDVLGAEANLRAARASLTRANAALWPTAELNAGTNRHRANGRTTTGYDAGLSGSWTLNLAGSRYFSASAEEASVRAYELTLADVREMVAAETAQAYVNMRAAEASLEITRRSIANYAETAKTADWQYRAGMGSASEAEDALTQLASARARVPQLEASIEQYKNALARLTAQPVDALDFGASGAIPVPPDGARVMMPAELLERRPDVRSALRSLEGAVLTLKSAKSDWFPTLGLTGNIGTDAATVGALGASGTGVAGLAAALTLPVLNWGSLVAAEETAAAELDRQRANYVSVLLSALENTQNALTGIESSQRRARDLSLAVEHARSAATLAKLEYNAGIGDYTMVLSTERTLLGAEDTELSNRAERANNYIMLYRAVGGGWAVGEAEREKSAAQRASDDVTESKKE</sequence>
<evidence type="ECO:0000313" key="5">
    <source>
        <dbReference type="EMBL" id="BBF22178.1"/>
    </source>
</evidence>
<comment type="subcellular location">
    <subcellularLocation>
        <location evidence="2">Cell membrane</location>
        <topology evidence="2">Lipid-anchor</topology>
    </subcellularLocation>
</comment>